<dbReference type="AlphaFoldDB" id="A0A8J7K2B2"/>
<reference evidence="1" key="1">
    <citation type="submission" date="2020-10" db="EMBL/GenBank/DDBJ databases">
        <authorList>
            <person name="Castelo-Branco R."/>
            <person name="Eusebio N."/>
            <person name="Adriana R."/>
            <person name="Vieira A."/>
            <person name="Brugerolle De Fraissinette N."/>
            <person name="Rezende De Castro R."/>
            <person name="Schneider M.P."/>
            <person name="Vasconcelos V."/>
            <person name="Leao P.N."/>
        </authorList>
    </citation>
    <scope>NUCLEOTIDE SEQUENCE</scope>
    <source>
        <strain evidence="1">LEGE 06105</strain>
    </source>
</reference>
<dbReference type="Proteomes" id="UP000620559">
    <property type="component" value="Unassembled WGS sequence"/>
</dbReference>
<comment type="caution">
    <text evidence="1">The sequence shown here is derived from an EMBL/GenBank/DDBJ whole genome shotgun (WGS) entry which is preliminary data.</text>
</comment>
<evidence type="ECO:0000313" key="2">
    <source>
        <dbReference type="Proteomes" id="UP000620559"/>
    </source>
</evidence>
<evidence type="ECO:0000313" key="1">
    <source>
        <dbReference type="EMBL" id="MBE9213907.1"/>
    </source>
</evidence>
<sequence length="50" mass="5692">MGCDRGYFETIEFWIENAVLLEIATPELAEKYTTALKSEKLAEYFAGKNS</sequence>
<dbReference type="EMBL" id="JADEWL010000045">
    <property type="protein sequence ID" value="MBE9213907.1"/>
    <property type="molecule type" value="Genomic_DNA"/>
</dbReference>
<protein>
    <submittedName>
        <fullName evidence="1">Uncharacterized protein</fullName>
    </submittedName>
</protein>
<organism evidence="1 2">
    <name type="scientific">Plectonema cf. radiosum LEGE 06105</name>
    <dbReference type="NCBI Taxonomy" id="945769"/>
    <lineage>
        <taxon>Bacteria</taxon>
        <taxon>Bacillati</taxon>
        <taxon>Cyanobacteriota</taxon>
        <taxon>Cyanophyceae</taxon>
        <taxon>Oscillatoriophycideae</taxon>
        <taxon>Oscillatoriales</taxon>
        <taxon>Microcoleaceae</taxon>
        <taxon>Plectonema</taxon>
    </lineage>
</organism>
<gene>
    <name evidence="1" type="ORF">IQ247_14740</name>
</gene>
<keyword evidence="2" id="KW-1185">Reference proteome</keyword>
<name>A0A8J7K2B2_9CYAN</name>
<accession>A0A8J7K2B2</accession>
<proteinExistence type="predicted"/>